<sequence>MEKVTSICGASVKRYRRRRLYRRLSEKKNLRGRSSWKVWRIRVMPKLQQKNKLQMKLWRRFRDGYVKRMLCFARQFVQLNNGTVFLFNKISKAPRQLLRN</sequence>
<dbReference type="Proteomes" id="UP001314170">
    <property type="component" value="Unassembled WGS sequence"/>
</dbReference>
<dbReference type="EMBL" id="CAWUPB010001176">
    <property type="protein sequence ID" value="CAK7349674.1"/>
    <property type="molecule type" value="Genomic_DNA"/>
</dbReference>
<evidence type="ECO:0008006" key="3">
    <source>
        <dbReference type="Google" id="ProtNLM"/>
    </source>
</evidence>
<gene>
    <name evidence="1" type="ORF">DCAF_LOCUS22394</name>
</gene>
<dbReference type="AlphaFoldDB" id="A0AAV1SE02"/>
<evidence type="ECO:0000313" key="1">
    <source>
        <dbReference type="EMBL" id="CAK7349674.1"/>
    </source>
</evidence>
<accession>A0AAV1SE02</accession>
<organism evidence="1 2">
    <name type="scientific">Dovyalis caffra</name>
    <dbReference type="NCBI Taxonomy" id="77055"/>
    <lineage>
        <taxon>Eukaryota</taxon>
        <taxon>Viridiplantae</taxon>
        <taxon>Streptophyta</taxon>
        <taxon>Embryophyta</taxon>
        <taxon>Tracheophyta</taxon>
        <taxon>Spermatophyta</taxon>
        <taxon>Magnoliopsida</taxon>
        <taxon>eudicotyledons</taxon>
        <taxon>Gunneridae</taxon>
        <taxon>Pentapetalae</taxon>
        <taxon>rosids</taxon>
        <taxon>fabids</taxon>
        <taxon>Malpighiales</taxon>
        <taxon>Salicaceae</taxon>
        <taxon>Flacourtieae</taxon>
        <taxon>Dovyalis</taxon>
    </lineage>
</organism>
<reference evidence="1 2" key="1">
    <citation type="submission" date="2024-01" db="EMBL/GenBank/DDBJ databases">
        <authorList>
            <person name="Waweru B."/>
        </authorList>
    </citation>
    <scope>NUCLEOTIDE SEQUENCE [LARGE SCALE GENOMIC DNA]</scope>
</reference>
<protein>
    <recommendedName>
        <fullName evidence="3">Ribosomal protein L20</fullName>
    </recommendedName>
</protein>
<proteinExistence type="predicted"/>
<comment type="caution">
    <text evidence="1">The sequence shown here is derived from an EMBL/GenBank/DDBJ whole genome shotgun (WGS) entry which is preliminary data.</text>
</comment>
<dbReference type="PANTHER" id="PTHR33702:SF22">
    <property type="match status" value="1"/>
</dbReference>
<keyword evidence="2" id="KW-1185">Reference proteome</keyword>
<name>A0AAV1SE02_9ROSI</name>
<evidence type="ECO:0000313" key="2">
    <source>
        <dbReference type="Proteomes" id="UP001314170"/>
    </source>
</evidence>
<dbReference type="PANTHER" id="PTHR33702">
    <property type="entry name" value="BNAA09G40010D PROTEIN"/>
    <property type="match status" value="1"/>
</dbReference>